<feature type="domain" description="CzcB-like C-terminal circularly permuted SH3-like" evidence="9">
    <location>
        <begin position="432"/>
        <end position="492"/>
    </location>
</feature>
<dbReference type="Pfam" id="PF25975">
    <property type="entry name" value="CzcB_C"/>
    <property type="match status" value="1"/>
</dbReference>
<keyword evidence="6" id="KW-0472">Membrane</keyword>
<feature type="domain" description="CusB-like beta-barrel" evidence="7">
    <location>
        <begin position="346"/>
        <end position="422"/>
    </location>
</feature>
<dbReference type="InterPro" id="IPR058649">
    <property type="entry name" value="CzcB_C"/>
</dbReference>
<reference evidence="10 11" key="1">
    <citation type="submission" date="2018-02" db="EMBL/GenBank/DDBJ databases">
        <title>Comparative genomes isolates from brazilian mangrove.</title>
        <authorList>
            <person name="Araujo J.E."/>
            <person name="Taketani R.G."/>
            <person name="Silva M.C.P."/>
            <person name="Loureco M.V."/>
            <person name="Andreote F.D."/>
        </authorList>
    </citation>
    <scope>NUCLEOTIDE SEQUENCE [LARGE SCALE GENOMIC DNA]</scope>
    <source>
        <strain evidence="10 11">HEX-2 MGV</strain>
    </source>
</reference>
<dbReference type="GO" id="GO:0046686">
    <property type="term" value="P:response to cadmium ion"/>
    <property type="evidence" value="ECO:0007669"/>
    <property type="project" value="UniProtKB-KW"/>
</dbReference>
<dbReference type="GO" id="GO:0022857">
    <property type="term" value="F:transmembrane transporter activity"/>
    <property type="evidence" value="ECO:0007669"/>
    <property type="project" value="InterPro"/>
</dbReference>
<keyword evidence="3" id="KW-0862">Zinc</keyword>
<dbReference type="Pfam" id="PF25973">
    <property type="entry name" value="BSH_CzcB"/>
    <property type="match status" value="1"/>
</dbReference>
<protein>
    <submittedName>
        <fullName evidence="10">Efflux RND transporter periplasmic adaptor subunit</fullName>
    </submittedName>
</protein>
<evidence type="ECO:0000256" key="3">
    <source>
        <dbReference type="ARBA" id="ARBA00022833"/>
    </source>
</evidence>
<dbReference type="FunFam" id="2.40.30.170:FF:000010">
    <property type="entry name" value="Efflux RND transporter periplasmic adaptor subunit"/>
    <property type="match status" value="1"/>
</dbReference>
<dbReference type="GO" id="GO:0015679">
    <property type="term" value="P:plasma membrane copper ion transport"/>
    <property type="evidence" value="ECO:0007669"/>
    <property type="project" value="TreeGrafter"/>
</dbReference>
<dbReference type="GO" id="GO:0030313">
    <property type="term" value="C:cell envelope"/>
    <property type="evidence" value="ECO:0007669"/>
    <property type="project" value="TreeGrafter"/>
</dbReference>
<dbReference type="GO" id="GO:0060003">
    <property type="term" value="P:copper ion export"/>
    <property type="evidence" value="ECO:0007669"/>
    <property type="project" value="TreeGrafter"/>
</dbReference>
<dbReference type="FunFam" id="2.40.420.20:FF:000006">
    <property type="entry name" value="RND family efflux transporter MFP subunit"/>
    <property type="match status" value="1"/>
</dbReference>
<evidence type="ECO:0000259" key="9">
    <source>
        <dbReference type="Pfam" id="PF25975"/>
    </source>
</evidence>
<dbReference type="Gene3D" id="2.40.420.20">
    <property type="match status" value="1"/>
</dbReference>
<keyword evidence="6" id="KW-0812">Transmembrane</keyword>
<dbReference type="Gene3D" id="2.40.30.170">
    <property type="match status" value="1"/>
</dbReference>
<dbReference type="Gene3D" id="2.40.50.100">
    <property type="match status" value="1"/>
</dbReference>
<keyword evidence="6" id="KW-1133">Transmembrane helix</keyword>
<evidence type="ECO:0000256" key="6">
    <source>
        <dbReference type="SAM" id="Phobius"/>
    </source>
</evidence>
<dbReference type="InterPro" id="IPR058647">
    <property type="entry name" value="BSH_CzcB-like"/>
</dbReference>
<evidence type="ECO:0000259" key="8">
    <source>
        <dbReference type="Pfam" id="PF25973"/>
    </source>
</evidence>
<dbReference type="SUPFAM" id="SSF111369">
    <property type="entry name" value="HlyD-like secretion proteins"/>
    <property type="match status" value="1"/>
</dbReference>
<dbReference type="InterPro" id="IPR058792">
    <property type="entry name" value="Beta-barrel_RND_2"/>
</dbReference>
<dbReference type="GO" id="GO:0016020">
    <property type="term" value="C:membrane"/>
    <property type="evidence" value="ECO:0007669"/>
    <property type="project" value="InterPro"/>
</dbReference>
<comment type="similarity">
    <text evidence="1">Belongs to the membrane fusion protein (MFP) (TC 8.A.1) family.</text>
</comment>
<accession>A0A2S8G2Z8</accession>
<dbReference type="InterPro" id="IPR006143">
    <property type="entry name" value="RND_pump_MFP"/>
</dbReference>
<evidence type="ECO:0000256" key="4">
    <source>
        <dbReference type="ARBA" id="ARBA00043263"/>
    </source>
</evidence>
<evidence type="ECO:0000256" key="5">
    <source>
        <dbReference type="ARBA" id="ARBA00058766"/>
    </source>
</evidence>
<sequence>MTSATLGNMRSLILLVVLAVFAIAAGMWWVSTRATQLSHQDTGAGAEHEPDPHAPQIAANDPTAETIEFPQHRWEAGSVVIEPVQLHSFEKRVEVTGKIAINEDRLAHIFPLAEGVVDEVTVHLGDQVKKKDVLAIVQSREVGQAKLQLYQDRLKLDQISAQDKWTQQIVTNVQELIEMIRAEAEVSEIEERFRGKPIGEYRNQLLTAYIGKHTHQQTVSRLSPLSQTGAVSGKQLIQAESDSNTARATLQSLIEQIQQEAVQESLRSSHAVKEMETRVAVDEAALKVLGFDQEALEEINPVIQGEAVSHMPIFAPFDGTIISKDVVLAERVGPESQIFSVADLSTVWVTADIYEGQLPLLSQARGKTIQLKADAWPGRTFDAKVFYTGDLVDPDSRTLTLRAVADNQDAALKPGMFVHVLFPTSDAGKSLQIPATALQDFEGRNFVFLHLGGDLFEARDVTLGRKTENMVEIVEGLKEGDQIAVRGGFALKSKMLDSLLEE</sequence>
<evidence type="ECO:0000259" key="7">
    <source>
        <dbReference type="Pfam" id="PF25954"/>
    </source>
</evidence>
<keyword evidence="4" id="KW-0105">Cadmium resistance</keyword>
<dbReference type="InterPro" id="IPR051909">
    <property type="entry name" value="MFP_Cation_Efflux"/>
</dbReference>
<dbReference type="RefSeq" id="WP_105350036.1">
    <property type="nucleotide sequence ID" value="NZ_PUIA01000016.1"/>
</dbReference>
<evidence type="ECO:0000256" key="2">
    <source>
        <dbReference type="ARBA" id="ARBA00022448"/>
    </source>
</evidence>
<feature type="transmembrane region" description="Helical" evidence="6">
    <location>
        <begin position="12"/>
        <end position="30"/>
    </location>
</feature>
<dbReference type="Proteomes" id="UP000240009">
    <property type="component" value="Unassembled WGS sequence"/>
</dbReference>
<comment type="function">
    <text evidence="5">CzcA and CzcB together would act in zinc efflux nearly as effectively as the complete czc efflux system (CzcABC). The CzcB protein is thought to funnel zinc cations to the CzcA transport protein.</text>
</comment>
<dbReference type="PANTHER" id="PTHR30097:SF4">
    <property type="entry name" value="SLR6042 PROTEIN"/>
    <property type="match status" value="1"/>
</dbReference>
<evidence type="ECO:0000313" key="10">
    <source>
        <dbReference type="EMBL" id="PQO38836.1"/>
    </source>
</evidence>
<dbReference type="PANTHER" id="PTHR30097">
    <property type="entry name" value="CATION EFFLUX SYSTEM PROTEIN CUSB"/>
    <property type="match status" value="1"/>
</dbReference>
<proteinExistence type="inferred from homology"/>
<gene>
    <name evidence="10" type="ORF">C5Y96_02910</name>
</gene>
<dbReference type="OrthoDB" id="9806939at2"/>
<organism evidence="10 11">
    <name type="scientific">Blastopirellula marina</name>
    <dbReference type="NCBI Taxonomy" id="124"/>
    <lineage>
        <taxon>Bacteria</taxon>
        <taxon>Pseudomonadati</taxon>
        <taxon>Planctomycetota</taxon>
        <taxon>Planctomycetia</taxon>
        <taxon>Pirellulales</taxon>
        <taxon>Pirellulaceae</taxon>
        <taxon>Blastopirellula</taxon>
    </lineage>
</organism>
<dbReference type="Pfam" id="PF25954">
    <property type="entry name" value="Beta-barrel_RND_2"/>
    <property type="match status" value="1"/>
</dbReference>
<comment type="caution">
    <text evidence="10">The sequence shown here is derived from an EMBL/GenBank/DDBJ whole genome shotgun (WGS) entry which is preliminary data.</text>
</comment>
<keyword evidence="2" id="KW-0813">Transport</keyword>
<evidence type="ECO:0000313" key="11">
    <source>
        <dbReference type="Proteomes" id="UP000240009"/>
    </source>
</evidence>
<dbReference type="EMBL" id="PUIA01000016">
    <property type="protein sequence ID" value="PQO38836.1"/>
    <property type="molecule type" value="Genomic_DNA"/>
</dbReference>
<name>A0A2S8G2Z8_9BACT</name>
<dbReference type="AlphaFoldDB" id="A0A2S8G2Z8"/>
<evidence type="ECO:0000256" key="1">
    <source>
        <dbReference type="ARBA" id="ARBA00009477"/>
    </source>
</evidence>
<dbReference type="NCBIfam" id="TIGR01730">
    <property type="entry name" value="RND_mfp"/>
    <property type="match status" value="1"/>
</dbReference>
<feature type="domain" description="CzcB-like barrel-sandwich hybrid" evidence="8">
    <location>
        <begin position="105"/>
        <end position="343"/>
    </location>
</feature>